<evidence type="ECO:0000313" key="7">
    <source>
        <dbReference type="EMBL" id="OQW51440.1"/>
    </source>
</evidence>
<dbReference type="InterPro" id="IPR030923">
    <property type="entry name" value="LptG"/>
</dbReference>
<proteinExistence type="predicted"/>
<dbReference type="AlphaFoldDB" id="A0A1W9HVG8"/>
<keyword evidence="5 6" id="KW-0472">Membrane</keyword>
<evidence type="ECO:0000256" key="1">
    <source>
        <dbReference type="ARBA" id="ARBA00004651"/>
    </source>
</evidence>
<evidence type="ECO:0000256" key="3">
    <source>
        <dbReference type="ARBA" id="ARBA00022692"/>
    </source>
</evidence>
<dbReference type="GO" id="GO:0055085">
    <property type="term" value="P:transmembrane transport"/>
    <property type="evidence" value="ECO:0007669"/>
    <property type="project" value="InterPro"/>
</dbReference>
<dbReference type="Proteomes" id="UP000192872">
    <property type="component" value="Unassembled WGS sequence"/>
</dbReference>
<dbReference type="GO" id="GO:0015920">
    <property type="term" value="P:lipopolysaccharide transport"/>
    <property type="evidence" value="ECO:0007669"/>
    <property type="project" value="TreeGrafter"/>
</dbReference>
<feature type="transmembrane region" description="Helical" evidence="6">
    <location>
        <begin position="108"/>
        <end position="127"/>
    </location>
</feature>
<dbReference type="Pfam" id="PF03739">
    <property type="entry name" value="LptF_LptG"/>
    <property type="match status" value="1"/>
</dbReference>
<keyword evidence="2" id="KW-1003">Cell membrane</keyword>
<dbReference type="GO" id="GO:0043190">
    <property type="term" value="C:ATP-binding cassette (ABC) transporter complex"/>
    <property type="evidence" value="ECO:0007669"/>
    <property type="project" value="InterPro"/>
</dbReference>
<evidence type="ECO:0000313" key="8">
    <source>
        <dbReference type="Proteomes" id="UP000192872"/>
    </source>
</evidence>
<feature type="transmembrane region" description="Helical" evidence="6">
    <location>
        <begin position="345"/>
        <end position="365"/>
    </location>
</feature>
<dbReference type="NCBIfam" id="TIGR04408">
    <property type="entry name" value="LptG_lptG"/>
    <property type="match status" value="1"/>
</dbReference>
<organism evidence="7 8">
    <name type="scientific">Candidatus Raskinella chloraquaticus</name>
    <dbReference type="NCBI Taxonomy" id="1951219"/>
    <lineage>
        <taxon>Bacteria</taxon>
        <taxon>Pseudomonadati</taxon>
        <taxon>Pseudomonadota</taxon>
        <taxon>Alphaproteobacteria</taxon>
        <taxon>Hyphomicrobiales</taxon>
        <taxon>Phreatobacteraceae</taxon>
        <taxon>Candidatus Raskinella</taxon>
    </lineage>
</organism>
<evidence type="ECO:0000256" key="2">
    <source>
        <dbReference type="ARBA" id="ARBA00022475"/>
    </source>
</evidence>
<evidence type="ECO:0000256" key="5">
    <source>
        <dbReference type="ARBA" id="ARBA00023136"/>
    </source>
</evidence>
<protein>
    <recommendedName>
        <fullName evidence="9">LPS export ABC transporter permease LptG</fullName>
    </recommendedName>
</protein>
<sequence>MRAPLISTLDRYLAVRFLGSIMLVFATNIALILLVDFVEMLRRTGDLASATLPRVLGLVLLRLPTFTEAIFPFAVLFGTMAALLRLSQKLELVVVRAAGISVWQFMKPALVIALLIGAFTTLAYNPLVSFTKSISDRIEADFFGRRNNVGGAVQSTNAGIWLRQEGRDGQFVMNAATSLERGLDLRRVTVTSFDADGRFVERIDAESAVLHSGFWELSNGSAMHADQEPETFGKYVLSTNLTKDQVIESLASVETVSFYDLPEYIVRSEQAGLPAVRLRLQYQTLLARPWLMCAMALIAATVSLRLFRLGNILPMILGGVGAGFLLYVALEVARQLGSSGVVADIWAAWTPVVVAMLVGLTILLYQEDG</sequence>
<dbReference type="InterPro" id="IPR005495">
    <property type="entry name" value="LptG/LptF_permease"/>
</dbReference>
<dbReference type="RefSeq" id="WP_376802404.1">
    <property type="nucleotide sequence ID" value="NZ_DBNB01000015.1"/>
</dbReference>
<feature type="transmembrane region" description="Helical" evidence="6">
    <location>
        <begin position="70"/>
        <end position="88"/>
    </location>
</feature>
<feature type="transmembrane region" description="Helical" evidence="6">
    <location>
        <begin position="285"/>
        <end position="306"/>
    </location>
</feature>
<reference evidence="7 8" key="1">
    <citation type="journal article" date="2017" name="Water Res.">
        <title>Comammox in drinking water systems.</title>
        <authorList>
            <person name="Wang Y."/>
            <person name="Ma L."/>
            <person name="Mao Y."/>
            <person name="Jiang X."/>
            <person name="Xia Y."/>
            <person name="Yu K."/>
            <person name="Li B."/>
            <person name="Zhang T."/>
        </authorList>
    </citation>
    <scope>NUCLEOTIDE SEQUENCE [LARGE SCALE GENOMIC DNA]</scope>
    <source>
        <strain evidence="7">SG_bin8</strain>
    </source>
</reference>
<dbReference type="EMBL" id="LWDL01000019">
    <property type="protein sequence ID" value="OQW51440.1"/>
    <property type="molecule type" value="Genomic_DNA"/>
</dbReference>
<name>A0A1W9HVG8_9HYPH</name>
<keyword evidence="3 6" id="KW-0812">Transmembrane</keyword>
<evidence type="ECO:0000256" key="6">
    <source>
        <dbReference type="SAM" id="Phobius"/>
    </source>
</evidence>
<feature type="transmembrane region" description="Helical" evidence="6">
    <location>
        <begin position="12"/>
        <end position="35"/>
    </location>
</feature>
<dbReference type="PANTHER" id="PTHR33529">
    <property type="entry name" value="SLR0882 PROTEIN-RELATED"/>
    <property type="match status" value="1"/>
</dbReference>
<accession>A0A1W9HVG8</accession>
<comment type="subcellular location">
    <subcellularLocation>
        <location evidence="1">Cell membrane</location>
        <topology evidence="1">Multi-pass membrane protein</topology>
    </subcellularLocation>
</comment>
<gene>
    <name evidence="7" type="ORF">A4S15_11485</name>
</gene>
<dbReference type="STRING" id="1827387.A4S15_11485"/>
<comment type="caution">
    <text evidence="7">The sequence shown here is derived from an EMBL/GenBank/DDBJ whole genome shotgun (WGS) entry which is preliminary data.</text>
</comment>
<evidence type="ECO:0000256" key="4">
    <source>
        <dbReference type="ARBA" id="ARBA00022989"/>
    </source>
</evidence>
<keyword evidence="4 6" id="KW-1133">Transmembrane helix</keyword>
<feature type="transmembrane region" description="Helical" evidence="6">
    <location>
        <begin position="312"/>
        <end position="333"/>
    </location>
</feature>
<evidence type="ECO:0008006" key="9">
    <source>
        <dbReference type="Google" id="ProtNLM"/>
    </source>
</evidence>
<dbReference type="PANTHER" id="PTHR33529:SF2">
    <property type="entry name" value="LIPOPOLYSACCHARIDE EXPORT SYSTEM PERMEASE PROTEIN LPTG"/>
    <property type="match status" value="1"/>
</dbReference>